<evidence type="ECO:0000259" key="2">
    <source>
        <dbReference type="Pfam" id="PF20815"/>
    </source>
</evidence>
<evidence type="ECO:0000256" key="1">
    <source>
        <dbReference type="SAM" id="MobiDB-lite"/>
    </source>
</evidence>
<feature type="domain" description="GIY-YIG catalytic" evidence="2">
    <location>
        <begin position="32"/>
        <end position="103"/>
    </location>
</feature>
<dbReference type="RefSeq" id="WP_393164819.1">
    <property type="nucleotide sequence ID" value="NZ_JBICRM010000006.1"/>
</dbReference>
<proteinExistence type="predicted"/>
<dbReference type="InterPro" id="IPR049311">
    <property type="entry name" value="GIY_YIG_cat"/>
</dbReference>
<protein>
    <submittedName>
        <fullName evidence="3">GIY-YIG nuclease family protein</fullName>
    </submittedName>
</protein>
<dbReference type="Pfam" id="PF20815">
    <property type="entry name" value="GIY_YIG_2"/>
    <property type="match status" value="1"/>
</dbReference>
<evidence type="ECO:0000313" key="3">
    <source>
        <dbReference type="EMBL" id="MFG1703748.1"/>
    </source>
</evidence>
<dbReference type="Proteomes" id="UP001603978">
    <property type="component" value="Unassembled WGS sequence"/>
</dbReference>
<organism evidence="3 4">
    <name type="scientific">Nonomuraea marmarensis</name>
    <dbReference type="NCBI Taxonomy" id="3351344"/>
    <lineage>
        <taxon>Bacteria</taxon>
        <taxon>Bacillati</taxon>
        <taxon>Actinomycetota</taxon>
        <taxon>Actinomycetes</taxon>
        <taxon>Streptosporangiales</taxon>
        <taxon>Streptosporangiaceae</taxon>
        <taxon>Nonomuraea</taxon>
    </lineage>
</organism>
<keyword evidence="4" id="KW-1185">Reference proteome</keyword>
<accession>A0ABW7AC13</accession>
<evidence type="ECO:0000313" key="4">
    <source>
        <dbReference type="Proteomes" id="UP001603978"/>
    </source>
</evidence>
<feature type="region of interest" description="Disordered" evidence="1">
    <location>
        <begin position="1"/>
        <end position="28"/>
    </location>
</feature>
<dbReference type="EMBL" id="JBICRM010000006">
    <property type="protein sequence ID" value="MFG1703748.1"/>
    <property type="molecule type" value="Genomic_DNA"/>
</dbReference>
<gene>
    <name evidence="3" type="ORF">ACFLIM_11180</name>
</gene>
<name>A0ABW7AC13_9ACTN</name>
<reference evidence="3 4" key="1">
    <citation type="submission" date="2024-10" db="EMBL/GenBank/DDBJ databases">
        <authorList>
            <person name="Topkara A.R."/>
            <person name="Saygin H."/>
        </authorList>
    </citation>
    <scope>NUCLEOTIDE SEQUENCE [LARGE SCALE GENOMIC DNA]</scope>
    <source>
        <strain evidence="3 4">M3C6</strain>
    </source>
</reference>
<comment type="caution">
    <text evidence="3">The sequence shown here is derived from an EMBL/GenBank/DDBJ whole genome shotgun (WGS) entry which is preliminary data.</text>
</comment>
<sequence length="116" mass="12656">MSPSPPAGAPSSTPTATHGSSGWGEAPLGLELRRVGRGKRLTFGQTGEKELTAWMAEHARVCWIQHDEPWTGESELIALLDLPLNLDQNRHHAFHPYLSGLRASARTRARNLPISA</sequence>